<keyword evidence="3" id="KW-1185">Reference proteome</keyword>
<reference evidence="2 3" key="2">
    <citation type="submission" date="2018-11" db="EMBL/GenBank/DDBJ databases">
        <authorList>
            <consortium name="Pathogen Informatics"/>
        </authorList>
    </citation>
    <scope>NUCLEOTIDE SEQUENCE [LARGE SCALE GENOMIC DNA]</scope>
    <source>
        <strain evidence="2 3">NST_G2</strain>
    </source>
</reference>
<dbReference type="EMBL" id="UYSU01048406">
    <property type="protein sequence ID" value="VDM06010.1"/>
    <property type="molecule type" value="Genomic_DNA"/>
</dbReference>
<dbReference type="AlphaFoldDB" id="A0A183TT26"/>
<dbReference type="SUPFAM" id="SSF57997">
    <property type="entry name" value="Tropomyosin"/>
    <property type="match status" value="1"/>
</dbReference>
<organism evidence="4">
    <name type="scientific">Schistocephalus solidus</name>
    <name type="common">Tapeworm</name>
    <dbReference type="NCBI Taxonomy" id="70667"/>
    <lineage>
        <taxon>Eukaryota</taxon>
        <taxon>Metazoa</taxon>
        <taxon>Spiralia</taxon>
        <taxon>Lophotrochozoa</taxon>
        <taxon>Platyhelminthes</taxon>
        <taxon>Cestoda</taxon>
        <taxon>Eucestoda</taxon>
        <taxon>Diphyllobothriidea</taxon>
        <taxon>Diphyllobothriidae</taxon>
        <taxon>Schistocephalus</taxon>
    </lineage>
</organism>
<dbReference type="Proteomes" id="UP000275846">
    <property type="component" value="Unassembled WGS sequence"/>
</dbReference>
<gene>
    <name evidence="2" type="ORF">SSLN_LOCUS19624</name>
</gene>
<feature type="coiled-coil region" evidence="1">
    <location>
        <begin position="21"/>
        <end position="90"/>
    </location>
</feature>
<accession>A0A183TT26</accession>
<protein>
    <submittedName>
        <fullName evidence="4">Myosin heavy chain</fullName>
    </submittedName>
</protein>
<evidence type="ECO:0000313" key="4">
    <source>
        <dbReference type="WBParaSite" id="SSLN_0002035601-mRNA-1"/>
    </source>
</evidence>
<name>A0A183TT26_SCHSO</name>
<dbReference type="OrthoDB" id="6257882at2759"/>
<dbReference type="WBParaSite" id="SSLN_0002035601-mRNA-1">
    <property type="protein sequence ID" value="SSLN_0002035601-mRNA-1"/>
    <property type="gene ID" value="SSLN_0002035601"/>
</dbReference>
<proteinExistence type="predicted"/>
<evidence type="ECO:0000313" key="2">
    <source>
        <dbReference type="EMBL" id="VDM06010.1"/>
    </source>
</evidence>
<reference evidence="4" key="1">
    <citation type="submission" date="2016-06" db="UniProtKB">
        <authorList>
            <consortium name="WormBaseParasite"/>
        </authorList>
    </citation>
    <scope>IDENTIFICATION</scope>
</reference>
<keyword evidence="1" id="KW-0175">Coiled coil</keyword>
<evidence type="ECO:0000256" key="1">
    <source>
        <dbReference type="SAM" id="Coils"/>
    </source>
</evidence>
<sequence>MQLQCDAQKFREEGRMAQCQLGLTEKALEEARREIAEQKRTIEALRGDIDIYEGLKERSSAAIAGLQSSHREALRNVAHLEAQVRNMKDKLNESPQRESVLVEKMKRNAADLTTRLGLPERAKTDLDFLFSEVA</sequence>
<evidence type="ECO:0000313" key="3">
    <source>
        <dbReference type="Proteomes" id="UP000275846"/>
    </source>
</evidence>